<dbReference type="InterPro" id="IPR011990">
    <property type="entry name" value="TPR-like_helical_dom_sf"/>
</dbReference>
<organism evidence="3 4">
    <name type="scientific">Candidatus Protochlamydia naegleriophila</name>
    <dbReference type="NCBI Taxonomy" id="389348"/>
    <lineage>
        <taxon>Bacteria</taxon>
        <taxon>Pseudomonadati</taxon>
        <taxon>Chlamydiota</taxon>
        <taxon>Chlamydiia</taxon>
        <taxon>Parachlamydiales</taxon>
        <taxon>Parachlamydiaceae</taxon>
        <taxon>Candidatus Protochlamydia</taxon>
    </lineage>
</organism>
<evidence type="ECO:0000256" key="1">
    <source>
        <dbReference type="SAM" id="MobiDB-lite"/>
    </source>
</evidence>
<reference evidence="4" key="1">
    <citation type="submission" date="2015-09" db="EMBL/GenBank/DDBJ databases">
        <authorList>
            <person name="Bertelli C."/>
        </authorList>
    </citation>
    <scope>NUCLEOTIDE SEQUENCE [LARGE SCALE GENOMIC DNA]</scope>
    <source>
        <strain evidence="4">KNic</strain>
    </source>
</reference>
<proteinExistence type="predicted"/>
<dbReference type="STRING" id="389348.PNK_1983"/>
<feature type="region of interest" description="Disordered" evidence="1">
    <location>
        <begin position="318"/>
        <end position="392"/>
    </location>
</feature>
<dbReference type="InParanoid" id="A0A0U5ETJ8"/>
<dbReference type="SMART" id="SM00028">
    <property type="entry name" value="TPR"/>
    <property type="match status" value="4"/>
</dbReference>
<sequence>MKKRSILPLMILSCVFGLSAPAYASKAKPFTCQDEADRYLIQHYNCGCHHYNRKEWRQASNEFEKVIHFFPDSEEAAEAYYYLGICFFEMKEYDFSNQAFSNYITASTQPSFFEDAVYYKFCIAEHFKRGKKRRPLTYRYFPKWLPGQTLALTIYDEVVVALPNHDLTVCALYSKAELLQKMENYREAIDTYQTLIRRFPKHEMTPTCYLKIAESYCQQSVYEFQNPDILALAELNARKFKEEFPRDEKVEEAEGYVSRIKEMYAKGLCDVGLFYERMSQPGAAAIYYQSSIEEFPETRVADFCRARLKCLGCDSPECDAPECESPEGDVAEGDDVQRSDSCEEQELRDEGRVEPFESHTQPMNPIEPPHREPVYSEPVSNEVSNEPEVPSEPAYDEQVYEQVSSEAFYSEPVYSPLPMPEYPDDALLNTPILIEEDIYIRKPSYEGFSEEENHFGVPYYKEPVPPANYQECDIEEDLEAPAPYFLHYSLLKKKEVERRDRKGRTCSDD</sequence>
<dbReference type="EMBL" id="LN879502">
    <property type="protein sequence ID" value="CUI17587.1"/>
    <property type="molecule type" value="Genomic_DNA"/>
</dbReference>
<accession>A0A0U5ETJ8</accession>
<dbReference type="Pfam" id="PF13174">
    <property type="entry name" value="TPR_6"/>
    <property type="match status" value="1"/>
</dbReference>
<name>A0A0U5ETJ8_9BACT</name>
<dbReference type="Proteomes" id="UP000069902">
    <property type="component" value="Chromosome cPNK"/>
</dbReference>
<evidence type="ECO:0000313" key="4">
    <source>
        <dbReference type="Proteomes" id="UP000069902"/>
    </source>
</evidence>
<evidence type="ECO:0000256" key="2">
    <source>
        <dbReference type="SAM" id="SignalP"/>
    </source>
</evidence>
<gene>
    <name evidence="3" type="ORF">PNK_1983</name>
</gene>
<feature type="compositionally biased region" description="Basic and acidic residues" evidence="1">
    <location>
        <begin position="348"/>
        <end position="357"/>
    </location>
</feature>
<dbReference type="PATRIC" id="fig|389348.3.peg.2230"/>
<dbReference type="KEGG" id="pnl:PNK_1983"/>
<keyword evidence="2" id="KW-0732">Signal</keyword>
<keyword evidence="4" id="KW-1185">Reference proteome</keyword>
<feature type="compositionally biased region" description="Acidic residues" evidence="1">
    <location>
        <begin position="318"/>
        <end position="334"/>
    </location>
</feature>
<feature type="signal peptide" evidence="2">
    <location>
        <begin position="1"/>
        <end position="24"/>
    </location>
</feature>
<dbReference type="Gene3D" id="1.25.40.10">
    <property type="entry name" value="Tetratricopeptide repeat domain"/>
    <property type="match status" value="2"/>
</dbReference>
<evidence type="ECO:0008006" key="5">
    <source>
        <dbReference type="Google" id="ProtNLM"/>
    </source>
</evidence>
<dbReference type="SUPFAM" id="SSF48452">
    <property type="entry name" value="TPR-like"/>
    <property type="match status" value="1"/>
</dbReference>
<dbReference type="AlphaFoldDB" id="A0A0U5ETJ8"/>
<evidence type="ECO:0000313" key="3">
    <source>
        <dbReference type="EMBL" id="CUI17587.1"/>
    </source>
</evidence>
<dbReference type="RefSeq" id="WP_059061787.1">
    <property type="nucleotide sequence ID" value="NZ_LN879502.1"/>
</dbReference>
<dbReference type="InterPro" id="IPR019734">
    <property type="entry name" value="TPR_rpt"/>
</dbReference>
<feature type="compositionally biased region" description="Low complexity" evidence="1">
    <location>
        <begin position="375"/>
        <end position="392"/>
    </location>
</feature>
<feature type="chain" id="PRO_5006856345" description="Outer membrane lipoprotein BamD-like domain-containing protein" evidence="2">
    <location>
        <begin position="25"/>
        <end position="509"/>
    </location>
</feature>
<protein>
    <recommendedName>
        <fullName evidence="5">Outer membrane lipoprotein BamD-like domain-containing protein</fullName>
    </recommendedName>
</protein>